<feature type="region of interest" description="Disordered" evidence="1">
    <location>
        <begin position="470"/>
        <end position="489"/>
    </location>
</feature>
<sequence>MSAFSVEVHHALSLPTELLHIICSHLRRLDLPAFALVNTACNEICTPLLYRDIRIFDCSAAVQLSHTLRQPQNLFGRRLPTLVRTFWVCDRVRLISLHDATNDELDNYITFSIANMPNLETLRYRAGGPGWRTFAALLLRPHPRLKSVDITIWIHDGILNEVEQKCAVWEKKLPALPSLTDLSVYALSPLPPRILAVMGGILAAQSHAVTKFSFVCNGRMSISSVAPSLSTLPALQHLEVKIDEIRAPGFGHMSHIKSLSIVENFITPGPSDIILSPTQWPMLEKLVCDPSTVSIFLPVSSLSEHRRPIHTLQLNDVTYEHNWGRIPSGHTSSWKETIVAVARTNYSAAALRHLHCEVYDLEPQHLRRLASLLNHLETFVIAVTNKALPADVHELGQIILPTSPRLHTFLLSDGVLKSRGQNWAFSFARDLDLQKQWLVEYSRYSSALRRVAFTTEFEWEKGEDGVWYPSEFPSDKPVEHPHGHDNDDSDISDWDDDVFDSDDTWFSPRVPASAKRAWTTNGGVLGGLHPDTSRPGYLFCDGNDDPWFQKLHQRSVAVFHWRWITAVADARFRLPLSKYTIDARAISSTDADDSMLPAYAANLSQENDVENVVRTPASEKRLVAFPPRRRVLRIVKLTPVDINQHMRDPLSPSPPKGRRAPFIDLSRMKTRRKGGQTKRSMIIRDVSRDEQTGIADGPPTNSEENDALSESVGKSVKGILSGPAPQVISISAAMEMLNPIVADQVVQIDWSSSSLASLAFPALLCLAHDAFSMDLV</sequence>
<evidence type="ECO:0000256" key="1">
    <source>
        <dbReference type="SAM" id="MobiDB-lite"/>
    </source>
</evidence>
<dbReference type="InterPro" id="IPR032675">
    <property type="entry name" value="LRR_dom_sf"/>
</dbReference>
<dbReference type="InterPro" id="IPR001810">
    <property type="entry name" value="F-box_dom"/>
</dbReference>
<dbReference type="Pfam" id="PF00646">
    <property type="entry name" value="F-box"/>
    <property type="match status" value="1"/>
</dbReference>
<accession>A0AAD7TY14</accession>
<protein>
    <recommendedName>
        <fullName evidence="2">F-box domain-containing protein</fullName>
    </recommendedName>
</protein>
<reference evidence="3" key="1">
    <citation type="submission" date="2022-11" db="EMBL/GenBank/DDBJ databases">
        <title>Genome Sequence of Cubamyces cubensis.</title>
        <authorList>
            <person name="Buettner E."/>
        </authorList>
    </citation>
    <scope>NUCLEOTIDE SEQUENCE</scope>
    <source>
        <strain evidence="3">MPL-01</strain>
    </source>
</reference>
<dbReference type="Proteomes" id="UP001215151">
    <property type="component" value="Unassembled WGS sequence"/>
</dbReference>
<feature type="compositionally biased region" description="Basic and acidic residues" evidence="1">
    <location>
        <begin position="473"/>
        <end position="486"/>
    </location>
</feature>
<dbReference type="AlphaFoldDB" id="A0AAD7TY14"/>
<feature type="domain" description="F-box" evidence="2">
    <location>
        <begin position="12"/>
        <end position="46"/>
    </location>
</feature>
<dbReference type="SUPFAM" id="SSF52047">
    <property type="entry name" value="RNI-like"/>
    <property type="match status" value="1"/>
</dbReference>
<feature type="region of interest" description="Disordered" evidence="1">
    <location>
        <begin position="670"/>
        <end position="710"/>
    </location>
</feature>
<evidence type="ECO:0000313" key="4">
    <source>
        <dbReference type="Proteomes" id="UP001215151"/>
    </source>
</evidence>
<evidence type="ECO:0000313" key="3">
    <source>
        <dbReference type="EMBL" id="KAJ8488440.1"/>
    </source>
</evidence>
<keyword evidence="4" id="KW-1185">Reference proteome</keyword>
<name>A0AAD7TY14_9APHY</name>
<comment type="caution">
    <text evidence="3">The sequence shown here is derived from an EMBL/GenBank/DDBJ whole genome shotgun (WGS) entry which is preliminary data.</text>
</comment>
<evidence type="ECO:0000259" key="2">
    <source>
        <dbReference type="Pfam" id="PF00646"/>
    </source>
</evidence>
<dbReference type="Gene3D" id="3.80.10.10">
    <property type="entry name" value="Ribonuclease Inhibitor"/>
    <property type="match status" value="1"/>
</dbReference>
<gene>
    <name evidence="3" type="ORF">ONZ51_g3586</name>
</gene>
<proteinExistence type="predicted"/>
<dbReference type="EMBL" id="JAPEVG010000063">
    <property type="protein sequence ID" value="KAJ8488440.1"/>
    <property type="molecule type" value="Genomic_DNA"/>
</dbReference>
<organism evidence="3 4">
    <name type="scientific">Trametes cubensis</name>
    <dbReference type="NCBI Taxonomy" id="1111947"/>
    <lineage>
        <taxon>Eukaryota</taxon>
        <taxon>Fungi</taxon>
        <taxon>Dikarya</taxon>
        <taxon>Basidiomycota</taxon>
        <taxon>Agaricomycotina</taxon>
        <taxon>Agaricomycetes</taxon>
        <taxon>Polyporales</taxon>
        <taxon>Polyporaceae</taxon>
        <taxon>Trametes</taxon>
    </lineage>
</organism>